<dbReference type="GeneID" id="100415825"/>
<name>A0A3B6TLW2_WHEAT</name>
<dbReference type="SMART" id="SM00093">
    <property type="entry name" value="SERPIN"/>
    <property type="match status" value="1"/>
</dbReference>
<dbReference type="Gramene" id="TraesWEE_scaffold_055957_01G000200.1">
    <property type="protein sequence ID" value="TraesWEE_scaffold_055957_01G000200.1"/>
    <property type="gene ID" value="TraesWEE_scaffold_055957_01G000200"/>
</dbReference>
<dbReference type="Gramene" id="TraesKAR7D01G0093710.1">
    <property type="protein sequence ID" value="cds.TraesKAR7D01G0093710.1"/>
    <property type="gene ID" value="TraesKAR7D01G0093710"/>
</dbReference>
<dbReference type="Gramene" id="TraesJUL7D03G04374350.1">
    <property type="protein sequence ID" value="TraesJUL7D03G04374350.1"/>
    <property type="gene ID" value="TraesJUL7D03G04374350"/>
</dbReference>
<dbReference type="Gramene" id="TraesCS7D03G0389500.1">
    <property type="protein sequence ID" value="TraesCS7D03G0389500.1.CDS"/>
    <property type="gene ID" value="TraesCS7D03G0389500"/>
</dbReference>
<dbReference type="Gramene" id="TraesSTA7D03G04324320.1">
    <property type="protein sequence ID" value="TraesSTA7D03G04324320.1"/>
    <property type="gene ID" value="TraesSTA7D03G04324320"/>
</dbReference>
<dbReference type="Gramene" id="TraesNOR7D03G04379490.1">
    <property type="protein sequence ID" value="TraesNOR7D03G04379490.1"/>
    <property type="gene ID" value="TraesNOR7D03G04379490"/>
</dbReference>
<dbReference type="InterPro" id="IPR023796">
    <property type="entry name" value="Serpin_dom"/>
</dbReference>
<dbReference type="Proteomes" id="UP000019116">
    <property type="component" value="Chromosome 7D"/>
</dbReference>
<organism evidence="4">
    <name type="scientific">Triticum aestivum</name>
    <name type="common">Wheat</name>
    <dbReference type="NCBI Taxonomy" id="4565"/>
    <lineage>
        <taxon>Eukaryota</taxon>
        <taxon>Viridiplantae</taxon>
        <taxon>Streptophyta</taxon>
        <taxon>Embryophyta</taxon>
        <taxon>Tracheophyta</taxon>
        <taxon>Spermatophyta</taxon>
        <taxon>Magnoliopsida</taxon>
        <taxon>Liliopsida</taxon>
        <taxon>Poales</taxon>
        <taxon>Poaceae</taxon>
        <taxon>BOP clade</taxon>
        <taxon>Pooideae</taxon>
        <taxon>Triticodae</taxon>
        <taxon>Triticeae</taxon>
        <taxon>Triticinae</taxon>
        <taxon>Triticum</taxon>
    </lineage>
</organism>
<evidence type="ECO:0000259" key="3">
    <source>
        <dbReference type="SMART" id="SM00093"/>
    </source>
</evidence>
<dbReference type="CDD" id="cd02043">
    <property type="entry name" value="serpinP_plants"/>
    <property type="match status" value="1"/>
</dbReference>
<proteinExistence type="inferred from homology"/>
<dbReference type="PROSITE" id="PS00284">
    <property type="entry name" value="SERPIN"/>
    <property type="match status" value="1"/>
</dbReference>
<dbReference type="GO" id="GO:0005615">
    <property type="term" value="C:extracellular space"/>
    <property type="evidence" value="ECO:0000318"/>
    <property type="project" value="GO_Central"/>
</dbReference>
<dbReference type="GO" id="GO:0004867">
    <property type="term" value="F:serine-type endopeptidase inhibitor activity"/>
    <property type="evidence" value="ECO:0007669"/>
    <property type="project" value="InterPro"/>
</dbReference>
<keyword evidence="5" id="KW-1185">Reference proteome</keyword>
<evidence type="ECO:0000256" key="2">
    <source>
        <dbReference type="RuleBase" id="RU000411"/>
    </source>
</evidence>
<dbReference type="SUPFAM" id="SSF56574">
    <property type="entry name" value="Serpins"/>
    <property type="match status" value="1"/>
</dbReference>
<dbReference type="PaxDb" id="4565-Traes_7DS_255D13EDA.1"/>
<gene>
    <name evidence="4" type="primary">LOC100415825</name>
</gene>
<feature type="domain" description="Serpin" evidence="3">
    <location>
        <begin position="21"/>
        <end position="393"/>
    </location>
</feature>
<evidence type="ECO:0000313" key="5">
    <source>
        <dbReference type="Proteomes" id="UP000019116"/>
    </source>
</evidence>
<dbReference type="Gramene" id="TraesROB_scaffold_033309_01G000200.1">
    <property type="protein sequence ID" value="TraesROB_scaffold_033309_01G000200.1"/>
    <property type="gene ID" value="TraesROB_scaffold_033309_01G000200"/>
</dbReference>
<dbReference type="OMA" id="PNNTKMR"/>
<protein>
    <recommendedName>
        <fullName evidence="3">Serpin domain-containing protein</fullName>
    </recommendedName>
</protein>
<dbReference type="Gramene" id="TraesSYM7D03G04383610.1">
    <property type="protein sequence ID" value="TraesSYM7D03G04383610.1"/>
    <property type="gene ID" value="TraesSYM7D03G04383610"/>
</dbReference>
<accession>A0A3B6TLW2</accession>
<dbReference type="PANTHER" id="PTHR11461:SF310">
    <property type="entry name" value="SERPIN DOMAIN-CONTAINING PROTEIN"/>
    <property type="match status" value="1"/>
</dbReference>
<dbReference type="Pfam" id="PF00079">
    <property type="entry name" value="Serpin"/>
    <property type="match status" value="1"/>
</dbReference>
<dbReference type="InterPro" id="IPR023795">
    <property type="entry name" value="Serpin_CS"/>
</dbReference>
<dbReference type="Gene3D" id="2.30.39.10">
    <property type="entry name" value="Alpha-1-antitrypsin, domain 1"/>
    <property type="match status" value="1"/>
</dbReference>
<dbReference type="SMR" id="A0A3B6TLW2"/>
<evidence type="ECO:0000313" key="4">
    <source>
        <dbReference type="EnsemblPlants" id="TraesCS7D02G172000.1"/>
    </source>
</evidence>
<dbReference type="Gramene" id="TraesARI7D03G04405800.1">
    <property type="protein sequence ID" value="TraesARI7D03G04405800.1"/>
    <property type="gene ID" value="TraesARI7D03G04405800"/>
</dbReference>
<dbReference type="Gramene" id="TraesCS7D02G172000.1">
    <property type="protein sequence ID" value="TraesCS7D02G172000.1"/>
    <property type="gene ID" value="TraesCS7D02G172000"/>
</dbReference>
<sequence length="397" mass="43417">MATTLATDVCLSVAHQTRFALRLASAISSDPESATGNVAFSPVSLHVALSLITAGAGGTTRDQLVAILGNENAGGPEGLHSLAEQVVQLVLADASITGDPRVAFANGVFVDASLSLKPSFQELAVCNYKSEVQSVDFQNKAPEIASQVNSWVENVTTGLIREILPEGSIDYTTRLVLGNALYFKGLWTEKFDESKTKYDKFHLLNGNTVQTPFMSSTNKQYISSSDGLKVLKLPYQKGGDNRQFSMYILLPERRDDLWTLAKRLSTESEFIEKHIPTEKVVVDQFMLPKFKISFGFEATNLLKSLGLQLPFSREANLSEMVNSQVDLFLSSVFHKSFVEVNEQGTEAAAATSVAIEQQQMPIVMDFVADHPFLFLIREDVTGVVLFIGHVANPLVSS</sequence>
<reference evidence="4" key="1">
    <citation type="submission" date="2018-08" db="EMBL/GenBank/DDBJ databases">
        <authorList>
            <person name="Rossello M."/>
        </authorList>
    </citation>
    <scope>NUCLEOTIDE SEQUENCE [LARGE SCALE GENOMIC DNA]</scope>
    <source>
        <strain evidence="4">cv. Chinese Spring</strain>
    </source>
</reference>
<evidence type="ECO:0000256" key="1">
    <source>
        <dbReference type="ARBA" id="ARBA00009500"/>
    </source>
</evidence>
<dbReference type="InterPro" id="IPR042178">
    <property type="entry name" value="Serpin_sf_1"/>
</dbReference>
<dbReference type="Gramene" id="TraesLAC7D03G04277700.1">
    <property type="protein sequence ID" value="TraesLAC7D03G04277700.1"/>
    <property type="gene ID" value="TraesLAC7D03G04277700"/>
</dbReference>
<dbReference type="AlphaFoldDB" id="A0A3B6TLW2"/>
<comment type="similarity">
    <text evidence="1 2">Belongs to the serpin family.</text>
</comment>
<dbReference type="Gene3D" id="3.30.497.10">
    <property type="entry name" value="Antithrombin, subunit I, domain 2"/>
    <property type="match status" value="1"/>
</dbReference>
<dbReference type="STRING" id="4565.A0A3B6TLW2"/>
<dbReference type="Gramene" id="TraesCAD_scaffold_079222_01G000200.1">
    <property type="protein sequence ID" value="TraesCAD_scaffold_079222_01G000200.1"/>
    <property type="gene ID" value="TraesCAD_scaffold_079222_01G000200"/>
</dbReference>
<dbReference type="Gramene" id="TraesPARA_EIv1.0_2544030.1">
    <property type="protein sequence ID" value="TraesPARA_EIv1.0_2544030.1.CDS"/>
    <property type="gene ID" value="TraesPARA_EIv1.0_2544030"/>
</dbReference>
<dbReference type="Gramene" id="TraesCLE_scaffold_030926_01G000100.1">
    <property type="protein sequence ID" value="TraesCLE_scaffold_030926_01G000100.1"/>
    <property type="gene ID" value="TraesCLE_scaffold_030926_01G000100"/>
</dbReference>
<dbReference type="EnsemblPlants" id="TraesCS7D02G172000.1">
    <property type="protein sequence ID" value="TraesCS7D02G172000.1"/>
    <property type="gene ID" value="TraesCS7D02G172000"/>
</dbReference>
<dbReference type="KEGG" id="taes:100415825"/>
<dbReference type="InterPro" id="IPR042185">
    <property type="entry name" value="Serpin_sf_2"/>
</dbReference>
<dbReference type="RefSeq" id="XP_044443390.1">
    <property type="nucleotide sequence ID" value="XM_044587455.1"/>
</dbReference>
<dbReference type="PANTHER" id="PTHR11461">
    <property type="entry name" value="SERINE PROTEASE INHIBITOR, SERPIN"/>
    <property type="match status" value="1"/>
</dbReference>
<reference evidence="4" key="2">
    <citation type="submission" date="2018-10" db="UniProtKB">
        <authorList>
            <consortium name="EnsemblPlants"/>
        </authorList>
    </citation>
    <scope>IDENTIFICATION</scope>
</reference>
<dbReference type="InterPro" id="IPR036186">
    <property type="entry name" value="Serpin_sf"/>
</dbReference>
<dbReference type="InterPro" id="IPR000215">
    <property type="entry name" value="Serpin_fam"/>
</dbReference>
<dbReference type="Gramene" id="TraesJAG7D03G04313620.1">
    <property type="protein sequence ID" value="TraesJAG7D03G04313620.1"/>
    <property type="gene ID" value="TraesJAG7D03G04313620"/>
</dbReference>
<dbReference type="OrthoDB" id="1063785at2759"/>